<reference evidence="7 8" key="1">
    <citation type="submission" date="2020-08" db="EMBL/GenBank/DDBJ databases">
        <title>Bridging the membrane lipid divide: bacteria of the FCB group superphylum have the potential to synthesize archaeal ether lipids.</title>
        <authorList>
            <person name="Villanueva L."/>
            <person name="Von Meijenfeldt F.A.B."/>
            <person name="Westbye A.B."/>
            <person name="Yadav S."/>
            <person name="Hopmans E.C."/>
            <person name="Dutilh B.E."/>
            <person name="Sinninghe Damste J.S."/>
        </authorList>
    </citation>
    <scope>NUCLEOTIDE SEQUENCE [LARGE SCALE GENOMIC DNA]</scope>
    <source>
        <strain evidence="7">NIOZ-UU47</strain>
    </source>
</reference>
<dbReference type="PANTHER" id="PTHR44591">
    <property type="entry name" value="STRESS RESPONSE REGULATOR PROTEIN 1"/>
    <property type="match status" value="1"/>
</dbReference>
<dbReference type="EMBL" id="JACNJZ010000095">
    <property type="protein sequence ID" value="MBC8317634.1"/>
    <property type="molecule type" value="Genomic_DNA"/>
</dbReference>
<dbReference type="InterPro" id="IPR001789">
    <property type="entry name" value="Sig_transdc_resp-reg_receiver"/>
</dbReference>
<dbReference type="SUPFAM" id="SSF48452">
    <property type="entry name" value="TPR-like"/>
    <property type="match status" value="1"/>
</dbReference>
<evidence type="ECO:0000259" key="6">
    <source>
        <dbReference type="PROSITE" id="PS50110"/>
    </source>
</evidence>
<evidence type="ECO:0000256" key="1">
    <source>
        <dbReference type="ARBA" id="ARBA00022553"/>
    </source>
</evidence>
<keyword evidence="1" id="KW-0597">Phosphoprotein</keyword>
<accession>A0A8J6NF39</accession>
<proteinExistence type="predicted"/>
<dbReference type="Pfam" id="PF13432">
    <property type="entry name" value="TPR_16"/>
    <property type="match status" value="1"/>
</dbReference>
<protein>
    <submittedName>
        <fullName evidence="7">Response regulator</fullName>
    </submittedName>
</protein>
<dbReference type="SMART" id="SM00448">
    <property type="entry name" value="REC"/>
    <property type="match status" value="1"/>
</dbReference>
<dbReference type="SMART" id="SM00028">
    <property type="entry name" value="TPR"/>
    <property type="match status" value="2"/>
</dbReference>
<organism evidence="7 8">
    <name type="scientific">Candidatus Desulfobia pelagia</name>
    <dbReference type="NCBI Taxonomy" id="2841692"/>
    <lineage>
        <taxon>Bacteria</taxon>
        <taxon>Pseudomonadati</taxon>
        <taxon>Thermodesulfobacteriota</taxon>
        <taxon>Desulfobulbia</taxon>
        <taxon>Desulfobulbales</taxon>
        <taxon>Desulfobulbaceae</taxon>
        <taxon>Candidatus Desulfobia</taxon>
    </lineage>
</organism>
<feature type="domain" description="Response regulatory" evidence="6">
    <location>
        <begin position="16"/>
        <end position="136"/>
    </location>
</feature>
<evidence type="ECO:0000256" key="5">
    <source>
        <dbReference type="PROSITE-ProRule" id="PRU00339"/>
    </source>
</evidence>
<dbReference type="PROSITE" id="PS50293">
    <property type="entry name" value="TPR_REGION"/>
    <property type="match status" value="1"/>
</dbReference>
<evidence type="ECO:0000256" key="3">
    <source>
        <dbReference type="ARBA" id="ARBA00022803"/>
    </source>
</evidence>
<dbReference type="SUPFAM" id="SSF52172">
    <property type="entry name" value="CheY-like"/>
    <property type="match status" value="1"/>
</dbReference>
<evidence type="ECO:0000256" key="2">
    <source>
        <dbReference type="ARBA" id="ARBA00022737"/>
    </source>
</evidence>
<dbReference type="AlphaFoldDB" id="A0A8J6NF39"/>
<feature type="non-terminal residue" evidence="7">
    <location>
        <position position="259"/>
    </location>
</feature>
<evidence type="ECO:0000256" key="4">
    <source>
        <dbReference type="PROSITE-ProRule" id="PRU00169"/>
    </source>
</evidence>
<dbReference type="Pfam" id="PF00072">
    <property type="entry name" value="Response_reg"/>
    <property type="match status" value="1"/>
</dbReference>
<feature type="repeat" description="TPR" evidence="5">
    <location>
        <begin position="179"/>
        <end position="212"/>
    </location>
</feature>
<dbReference type="Gene3D" id="3.40.50.2300">
    <property type="match status" value="1"/>
</dbReference>
<dbReference type="Gene3D" id="1.25.40.10">
    <property type="entry name" value="Tetratricopeptide repeat domain"/>
    <property type="match status" value="1"/>
</dbReference>
<dbReference type="InterPro" id="IPR050595">
    <property type="entry name" value="Bact_response_regulator"/>
</dbReference>
<dbReference type="Pfam" id="PF07719">
    <property type="entry name" value="TPR_2"/>
    <property type="match status" value="1"/>
</dbReference>
<name>A0A8J6NF39_9BACT</name>
<dbReference type="Proteomes" id="UP000614424">
    <property type="component" value="Unassembled WGS sequence"/>
</dbReference>
<dbReference type="InterPro" id="IPR013105">
    <property type="entry name" value="TPR_2"/>
</dbReference>
<sequence>MADTQSMESKKPDQMIILIVEDQQGMLQSIKTMLEMIHFGRNVYGVSTGKEAWRLLSKGEEPVDFIIAEYDMPDMNGIELLTQLRHSKKLRDIPFLMITAEADRSLVAEAAEHDVDGYLTKPFVTASLEQKINEVIRKVQHPDAMTLHLREARDLEDGGDAAGAMREVGRAIAANPGSSRPLRELGRLHAQGGDIQKAIDCFQKAVQVNCLDVSSYHYLGQLYLRKGKIDEATSCLARAIDISPRHSERALNLGYLLLR</sequence>
<dbReference type="GO" id="GO:0000160">
    <property type="term" value="P:phosphorelay signal transduction system"/>
    <property type="evidence" value="ECO:0007669"/>
    <property type="project" value="InterPro"/>
</dbReference>
<dbReference type="PROSITE" id="PS50005">
    <property type="entry name" value="TPR"/>
    <property type="match status" value="2"/>
</dbReference>
<evidence type="ECO:0000313" key="8">
    <source>
        <dbReference type="Proteomes" id="UP000614424"/>
    </source>
</evidence>
<dbReference type="PANTHER" id="PTHR44591:SF3">
    <property type="entry name" value="RESPONSE REGULATORY DOMAIN-CONTAINING PROTEIN"/>
    <property type="match status" value="1"/>
</dbReference>
<keyword evidence="3 5" id="KW-0802">TPR repeat</keyword>
<comment type="caution">
    <text evidence="4">Lacks conserved residue(s) required for the propagation of feature annotation.</text>
</comment>
<evidence type="ECO:0000313" key="7">
    <source>
        <dbReference type="EMBL" id="MBC8317634.1"/>
    </source>
</evidence>
<comment type="caution">
    <text evidence="7">The sequence shown here is derived from an EMBL/GenBank/DDBJ whole genome shotgun (WGS) entry which is preliminary data.</text>
</comment>
<keyword evidence="2" id="KW-0677">Repeat</keyword>
<gene>
    <name evidence="7" type="ORF">H8E41_06980</name>
</gene>
<dbReference type="InterPro" id="IPR011006">
    <property type="entry name" value="CheY-like_superfamily"/>
</dbReference>
<dbReference type="InterPro" id="IPR011990">
    <property type="entry name" value="TPR-like_helical_dom_sf"/>
</dbReference>
<feature type="repeat" description="TPR" evidence="5">
    <location>
        <begin position="213"/>
        <end position="246"/>
    </location>
</feature>
<dbReference type="InterPro" id="IPR019734">
    <property type="entry name" value="TPR_rpt"/>
</dbReference>
<dbReference type="PROSITE" id="PS50110">
    <property type="entry name" value="RESPONSE_REGULATORY"/>
    <property type="match status" value="1"/>
</dbReference>